<proteinExistence type="predicted"/>
<name>A0A0H3ZTE8_9VIBR</name>
<sequence length="204" mass="23466">MKNKVIDLAVSNGELILDCLLENGLLKDIPLLGNVVKVLQLKGDVTNYLFAKKLEAFLSKLNSCNINELEIEIEDKDQLQKIGYDLVFILERVSNIDKSRWIAQAVIGLAERRYSLDMFERLVYVIERFSPTLKKAMDAWYVPRDYSDGRGYVFAYNREHPEELANLGLLTRRYEAKVTKDGKIPVTFEASNLGQQLWYVIENA</sequence>
<dbReference type="AlphaFoldDB" id="A0A0H3ZTE8"/>
<evidence type="ECO:0000313" key="1">
    <source>
        <dbReference type="EMBL" id="AKN37144.1"/>
    </source>
</evidence>
<reference evidence="1" key="1">
    <citation type="journal article" date="2015" name="MBio">
        <title>Eco-Evolutionary Dynamics of Episomes among Ecologically Cohesive Bacterial Populations.</title>
        <authorList>
            <person name="Xue H."/>
            <person name="Cordero O.X."/>
            <person name="Camas F.M."/>
            <person name="Trimble W."/>
            <person name="Meyer F."/>
            <person name="Guglielmini J."/>
            <person name="Rocha E.P."/>
            <person name="Polz M.F."/>
        </authorList>
    </citation>
    <scope>NUCLEOTIDE SEQUENCE</scope>
    <source>
        <strain evidence="1">FF_146</strain>
    </source>
</reference>
<dbReference type="EMBL" id="KP795523">
    <property type="protein sequence ID" value="AKN37144.1"/>
    <property type="molecule type" value="Genomic_DNA"/>
</dbReference>
<protein>
    <submittedName>
        <fullName evidence="1">Uncharacterized protein</fullName>
    </submittedName>
</protein>
<organism evidence="1">
    <name type="scientific">Vibrio genomosp. F6</name>
    <dbReference type="NCBI Taxonomy" id="723172"/>
    <lineage>
        <taxon>Bacteria</taxon>
        <taxon>Pseudomonadati</taxon>
        <taxon>Pseudomonadota</taxon>
        <taxon>Gammaproteobacteria</taxon>
        <taxon>Vibrionales</taxon>
        <taxon>Vibrionaceae</taxon>
        <taxon>Vibrio</taxon>
    </lineage>
</organism>
<accession>A0A0H3ZTE8</accession>